<protein>
    <recommendedName>
        <fullName evidence="2">DUF6533 domain-containing protein</fullName>
    </recommendedName>
</protein>
<feature type="transmembrane region" description="Helical" evidence="1">
    <location>
        <begin position="203"/>
        <end position="219"/>
    </location>
</feature>
<proteinExistence type="predicted"/>
<feature type="transmembrane region" description="Helical" evidence="1">
    <location>
        <begin position="162"/>
        <end position="182"/>
    </location>
</feature>
<gene>
    <name evidence="3" type="ORF">MCHLO_12993</name>
</gene>
<evidence type="ECO:0000313" key="3">
    <source>
        <dbReference type="EMBL" id="GAT56335.1"/>
    </source>
</evidence>
<evidence type="ECO:0000313" key="4">
    <source>
        <dbReference type="Proteomes" id="UP000815677"/>
    </source>
</evidence>
<dbReference type="EMBL" id="DF849259">
    <property type="protein sequence ID" value="GAT56335.1"/>
    <property type="molecule type" value="Genomic_DNA"/>
</dbReference>
<keyword evidence="1" id="KW-1133">Transmembrane helix</keyword>
<dbReference type="Pfam" id="PF20151">
    <property type="entry name" value="DUF6533"/>
    <property type="match status" value="1"/>
</dbReference>
<feature type="transmembrane region" description="Helical" evidence="1">
    <location>
        <begin position="121"/>
        <end position="142"/>
    </location>
</feature>
<organism evidence="3 4">
    <name type="scientific">Mycena chlorophos</name>
    <name type="common">Agaric fungus</name>
    <name type="synonym">Agaricus chlorophos</name>
    <dbReference type="NCBI Taxonomy" id="658473"/>
    <lineage>
        <taxon>Eukaryota</taxon>
        <taxon>Fungi</taxon>
        <taxon>Dikarya</taxon>
        <taxon>Basidiomycota</taxon>
        <taxon>Agaricomycotina</taxon>
        <taxon>Agaricomycetes</taxon>
        <taxon>Agaricomycetidae</taxon>
        <taxon>Agaricales</taxon>
        <taxon>Marasmiineae</taxon>
        <taxon>Mycenaceae</taxon>
        <taxon>Mycena</taxon>
    </lineage>
</organism>
<feature type="transmembrane region" description="Helical" evidence="1">
    <location>
        <begin position="88"/>
        <end position="109"/>
    </location>
</feature>
<evidence type="ECO:0000259" key="2">
    <source>
        <dbReference type="Pfam" id="PF20151"/>
    </source>
</evidence>
<sequence>MARGPLLNTLNVDLRRTAFAGTVALIWETLITLDDEVRFIWVKPNTAWIKHAFLFLRYFPLAIHICNRTLSELVYDDPARLNLSFLRGWYLTQVVVAHMVMSGVELVMMARVYALYNNSRLVARTFVLLWILETIVVFIGLAVTIHEPFEPNLFVTRTPTSFVYLGISTLVSQAVILGLTFAKYLQGEWQGTALIKLLMRDGVFVYFIFFASSLTAAVYSAEKFDFGMAEYSWLLTLQSAVGTRLILNMQRFPERHDDNDGIPTSQRTSVMELTTLDAPALYDMDDEA</sequence>
<reference evidence="3" key="1">
    <citation type="submission" date="2014-09" db="EMBL/GenBank/DDBJ databases">
        <title>Genome sequence of the luminous mushroom Mycena chlorophos for searching fungal bioluminescence genes.</title>
        <authorList>
            <person name="Tanaka Y."/>
            <person name="Kasuga D."/>
            <person name="Oba Y."/>
            <person name="Hase S."/>
            <person name="Sato K."/>
            <person name="Oba Y."/>
            <person name="Sakakibara Y."/>
        </authorList>
    </citation>
    <scope>NUCLEOTIDE SEQUENCE</scope>
</reference>
<keyword evidence="1" id="KW-0812">Transmembrane</keyword>
<dbReference type="InterPro" id="IPR045340">
    <property type="entry name" value="DUF6533"/>
</dbReference>
<name>A0ABQ0LZ68_MYCCL</name>
<keyword evidence="4" id="KW-1185">Reference proteome</keyword>
<keyword evidence="1" id="KW-0472">Membrane</keyword>
<dbReference type="Proteomes" id="UP000815677">
    <property type="component" value="Unassembled WGS sequence"/>
</dbReference>
<evidence type="ECO:0000256" key="1">
    <source>
        <dbReference type="SAM" id="Phobius"/>
    </source>
</evidence>
<accession>A0ABQ0LZ68</accession>
<feature type="domain" description="DUF6533" evidence="2">
    <location>
        <begin position="18"/>
        <end position="62"/>
    </location>
</feature>